<organism evidence="1 2">
    <name type="scientific">Daphnia magna</name>
    <dbReference type="NCBI Taxonomy" id="35525"/>
    <lineage>
        <taxon>Eukaryota</taxon>
        <taxon>Metazoa</taxon>
        <taxon>Ecdysozoa</taxon>
        <taxon>Arthropoda</taxon>
        <taxon>Crustacea</taxon>
        <taxon>Branchiopoda</taxon>
        <taxon>Diplostraca</taxon>
        <taxon>Cladocera</taxon>
        <taxon>Anomopoda</taxon>
        <taxon>Daphniidae</taxon>
        <taxon>Daphnia</taxon>
    </lineage>
</organism>
<proteinExistence type="predicted"/>
<evidence type="ECO:0000313" key="2">
    <source>
        <dbReference type="Proteomes" id="UP001234178"/>
    </source>
</evidence>
<reference evidence="1 2" key="1">
    <citation type="journal article" date="2023" name="Nucleic Acids Res.">
        <title>The hologenome of Daphnia magna reveals possible DNA methylation and microbiome-mediated evolution of the host genome.</title>
        <authorList>
            <person name="Chaturvedi A."/>
            <person name="Li X."/>
            <person name="Dhandapani V."/>
            <person name="Marshall H."/>
            <person name="Kissane S."/>
            <person name="Cuenca-Cambronero M."/>
            <person name="Asole G."/>
            <person name="Calvet F."/>
            <person name="Ruiz-Romero M."/>
            <person name="Marangio P."/>
            <person name="Guigo R."/>
            <person name="Rago D."/>
            <person name="Mirbahai L."/>
            <person name="Eastwood N."/>
            <person name="Colbourne J.K."/>
            <person name="Zhou J."/>
            <person name="Mallon E."/>
            <person name="Orsini L."/>
        </authorList>
    </citation>
    <scope>NUCLEOTIDE SEQUENCE [LARGE SCALE GENOMIC DNA]</scope>
    <source>
        <strain evidence="1">LRV0_1</strain>
    </source>
</reference>
<name>A0ABQ9Z5E9_9CRUS</name>
<evidence type="ECO:0000313" key="1">
    <source>
        <dbReference type="EMBL" id="KAK4008133.1"/>
    </source>
</evidence>
<sequence>MSVGRFEMWAGTEKHEKTVLAEHLRHIVRGLLRIPLFTLLVAACLLMVSEEIHTWQRKNQKMLRSVTWLQMSSKIIETVFRKMRRYRTMWRFLQKLFDPSLPN</sequence>
<gene>
    <name evidence="1" type="ORF">OUZ56_013286</name>
</gene>
<keyword evidence="2" id="KW-1185">Reference proteome</keyword>
<dbReference type="EMBL" id="JAOYFB010000002">
    <property type="protein sequence ID" value="KAK4008133.1"/>
    <property type="molecule type" value="Genomic_DNA"/>
</dbReference>
<dbReference type="Proteomes" id="UP001234178">
    <property type="component" value="Unassembled WGS sequence"/>
</dbReference>
<accession>A0ABQ9Z5E9</accession>
<comment type="caution">
    <text evidence="1">The sequence shown here is derived from an EMBL/GenBank/DDBJ whole genome shotgun (WGS) entry which is preliminary data.</text>
</comment>
<protein>
    <submittedName>
        <fullName evidence="1">Uncharacterized protein</fullName>
    </submittedName>
</protein>